<feature type="region of interest" description="Disordered" evidence="1">
    <location>
        <begin position="313"/>
        <end position="367"/>
    </location>
</feature>
<feature type="compositionally biased region" description="Polar residues" evidence="1">
    <location>
        <begin position="223"/>
        <end position="236"/>
    </location>
</feature>
<feature type="compositionally biased region" description="Basic and acidic residues" evidence="1">
    <location>
        <begin position="353"/>
        <end position="367"/>
    </location>
</feature>
<sequence length="698" mass="77452">MTKEDMLPNSCKAQEPASPRVTMMSVVGDVSDSVKDPHTDPEKSSLANVLLNKAFDSTKNLLGIHKPAAQEQNYEVASIINYIEEENNPEPKIHSRVVSVANINDTIDISIDNEYFQQSMNELSKIESADDTKVVDSPIPYMETPLNHTQSQSSNLKSPNPLTQSDSVHENQSEKFEPSEQTSTEAPVACQGNLDSKTSTSNNQSESADQLNDEIVSHVDQLQAGSKDSQHPTKQVGSDEEPMQETDVDKEKQDQIKMDKASKKSNFLQKINDYFDIKSINNLMLPKKKNSITEQKSSESFLQDSEKAVAGFSEELAHSAIPHSDSQSAEASISQVSNNEAENTPQESQPEVQKLETSDNKSIEKSKFESPLTKYYSNLIKNNIFSQKSSPADSKSSSSTASLPSVEENETPSSKEENQREEEVVVTKTGFWASLSRPSIEKNPKPMSNKDEMKRQSNCSIEKTAAAVEELPVNQQSTSISGIQEPEEVSTAKDVPKEEKETPREKKKSLNGNSDKISGDSISSSDSKNQTDDKEVGKKLINEEKVTRKKIKPIIFSFKRSSPKKIPSNESATSLTGTGRNKKRGVPPNFTSKMDEDYSRIVKDLESFISQELDQFLDSNFNIEQNPANPSLDKQSKYSLFTNDPIPKLSGELVLKDGIGGMASVENRSDNQLSTESKDPYSLGTFDFKFNDFDLKFK</sequence>
<feature type="compositionally biased region" description="Polar residues" evidence="1">
    <location>
        <begin position="193"/>
        <end position="210"/>
    </location>
</feature>
<dbReference type="AlphaFoldDB" id="A0A1R0H719"/>
<feature type="compositionally biased region" description="Basic and acidic residues" evidence="1">
    <location>
        <begin position="439"/>
        <end position="455"/>
    </location>
</feature>
<accession>A0A1R0H719</accession>
<feature type="region of interest" description="Disordered" evidence="1">
    <location>
        <begin position="385"/>
        <end position="543"/>
    </location>
</feature>
<feature type="compositionally biased region" description="Basic and acidic residues" evidence="1">
    <location>
        <begin position="247"/>
        <end position="262"/>
    </location>
</feature>
<feature type="compositionally biased region" description="Polar residues" evidence="1">
    <location>
        <begin position="324"/>
        <end position="351"/>
    </location>
</feature>
<proteinExistence type="predicted"/>
<feature type="compositionally biased region" description="Polar residues" evidence="1">
    <location>
        <begin position="568"/>
        <end position="579"/>
    </location>
</feature>
<feature type="compositionally biased region" description="Basic and acidic residues" evidence="1">
    <location>
        <begin position="529"/>
        <end position="543"/>
    </location>
</feature>
<organism evidence="2 3">
    <name type="scientific">Smittium mucronatum</name>
    <dbReference type="NCBI Taxonomy" id="133383"/>
    <lineage>
        <taxon>Eukaryota</taxon>
        <taxon>Fungi</taxon>
        <taxon>Fungi incertae sedis</taxon>
        <taxon>Zoopagomycota</taxon>
        <taxon>Kickxellomycotina</taxon>
        <taxon>Harpellomycetes</taxon>
        <taxon>Harpellales</taxon>
        <taxon>Legeriomycetaceae</taxon>
        <taxon>Smittium</taxon>
    </lineage>
</organism>
<feature type="compositionally biased region" description="Low complexity" evidence="1">
    <location>
        <begin position="386"/>
        <end position="405"/>
    </location>
</feature>
<feature type="region of interest" description="Disordered" evidence="1">
    <location>
        <begin position="136"/>
        <end position="265"/>
    </location>
</feature>
<feature type="compositionally biased region" description="Low complexity" evidence="1">
    <location>
        <begin position="512"/>
        <end position="528"/>
    </location>
</feature>
<dbReference type="EMBL" id="LSSL01000306">
    <property type="protein sequence ID" value="OLY84916.1"/>
    <property type="molecule type" value="Genomic_DNA"/>
</dbReference>
<feature type="region of interest" description="Disordered" evidence="1">
    <location>
        <begin position="1"/>
        <end position="22"/>
    </location>
</feature>
<comment type="caution">
    <text evidence="2">The sequence shown here is derived from an EMBL/GenBank/DDBJ whole genome shotgun (WGS) entry which is preliminary data.</text>
</comment>
<feature type="compositionally biased region" description="Polar residues" evidence="1">
    <location>
        <begin position="473"/>
        <end position="482"/>
    </location>
</feature>
<feature type="compositionally biased region" description="Basic and acidic residues" evidence="1">
    <location>
        <begin position="413"/>
        <end position="425"/>
    </location>
</feature>
<feature type="compositionally biased region" description="Basic and acidic residues" evidence="1">
    <location>
        <begin position="167"/>
        <end position="178"/>
    </location>
</feature>
<feature type="compositionally biased region" description="Basic and acidic residues" evidence="1">
    <location>
        <begin position="490"/>
        <end position="504"/>
    </location>
</feature>
<feature type="compositionally biased region" description="Polar residues" evidence="1">
    <location>
        <begin position="146"/>
        <end position="166"/>
    </location>
</feature>
<reference evidence="2 3" key="1">
    <citation type="journal article" date="2016" name="Mol. Biol. Evol.">
        <title>Genome-Wide Survey of Gut Fungi (Harpellales) Reveals the First Horizontally Transferred Ubiquitin Gene from a Mosquito Host.</title>
        <authorList>
            <person name="Wang Y."/>
            <person name="White M.M."/>
            <person name="Kvist S."/>
            <person name="Moncalvo J.M."/>
        </authorList>
    </citation>
    <scope>NUCLEOTIDE SEQUENCE [LARGE SCALE GENOMIC DNA]</scope>
    <source>
        <strain evidence="2 3">ALG-7-W6</strain>
    </source>
</reference>
<evidence type="ECO:0000313" key="2">
    <source>
        <dbReference type="EMBL" id="OLY84916.1"/>
    </source>
</evidence>
<protein>
    <submittedName>
        <fullName evidence="2">Uncharacterized protein</fullName>
    </submittedName>
</protein>
<feature type="region of interest" description="Disordered" evidence="1">
    <location>
        <begin position="560"/>
        <end position="593"/>
    </location>
</feature>
<keyword evidence="3" id="KW-1185">Reference proteome</keyword>
<dbReference type="Proteomes" id="UP000187455">
    <property type="component" value="Unassembled WGS sequence"/>
</dbReference>
<name>A0A1R0H719_9FUNG</name>
<evidence type="ECO:0000313" key="3">
    <source>
        <dbReference type="Proteomes" id="UP000187455"/>
    </source>
</evidence>
<evidence type="ECO:0000256" key="1">
    <source>
        <dbReference type="SAM" id="MobiDB-lite"/>
    </source>
</evidence>
<gene>
    <name evidence="2" type="ORF">AYI68_g909</name>
</gene>